<accession>A0ABX9QC14</accession>
<comment type="miscellaneous">
    <text evidence="8">Few gyrases are as efficient as E.coli at forming negative supercoils. Not all organisms have 2 type II topoisomerases; in organisms with a single type II topoisomerase this enzyme also has to decatenate newly replicated chromosomes.</text>
</comment>
<dbReference type="InterPro" id="IPR013757">
    <property type="entry name" value="Topo_IIA_A_a_sf"/>
</dbReference>
<dbReference type="NCBIfam" id="TIGR01063">
    <property type="entry name" value="gyrA"/>
    <property type="match status" value="1"/>
</dbReference>
<dbReference type="Gene3D" id="3.90.199.10">
    <property type="entry name" value="Topoisomerase II, domain 5"/>
    <property type="match status" value="1"/>
</dbReference>
<evidence type="ECO:0000256" key="1">
    <source>
        <dbReference type="ARBA" id="ARBA00000185"/>
    </source>
</evidence>
<evidence type="ECO:0000256" key="10">
    <source>
        <dbReference type="SAM" id="MobiDB-lite"/>
    </source>
</evidence>
<proteinExistence type="inferred from homology"/>
<dbReference type="Gene3D" id="2.120.10.90">
    <property type="entry name" value="DNA gyrase/topoisomerase IV, subunit A, C-terminal"/>
    <property type="match status" value="1"/>
</dbReference>
<evidence type="ECO:0000256" key="6">
    <source>
        <dbReference type="ARBA" id="ARBA00023125"/>
    </source>
</evidence>
<gene>
    <name evidence="8 12" type="primary">gyrA</name>
    <name evidence="12" type="ORF">D7Y13_26050</name>
</gene>
<dbReference type="InterPro" id="IPR006691">
    <property type="entry name" value="GyrA/parC_rep"/>
</dbReference>
<protein>
    <recommendedName>
        <fullName evidence="8">DNA gyrase subunit A</fullName>
        <ecNumber evidence="8">5.6.2.2</ecNumber>
    </recommendedName>
</protein>
<dbReference type="GO" id="GO:0016853">
    <property type="term" value="F:isomerase activity"/>
    <property type="evidence" value="ECO:0007669"/>
    <property type="project" value="UniProtKB-KW"/>
</dbReference>
<keyword evidence="4 8" id="KW-0067">ATP-binding</keyword>
<feature type="region of interest" description="Disordered" evidence="10">
    <location>
        <begin position="896"/>
        <end position="961"/>
    </location>
</feature>
<dbReference type="Gene3D" id="1.10.268.10">
    <property type="entry name" value="Topoisomerase, domain 3"/>
    <property type="match status" value="1"/>
</dbReference>
<keyword evidence="5 8" id="KW-0799">Topoisomerase</keyword>
<dbReference type="NCBIfam" id="NF004043">
    <property type="entry name" value="PRK05560.1"/>
    <property type="match status" value="1"/>
</dbReference>
<comment type="catalytic activity">
    <reaction evidence="1 8 9">
        <text>ATP-dependent breakage, passage and rejoining of double-stranded DNA.</text>
        <dbReference type="EC" id="5.6.2.2"/>
    </reaction>
</comment>
<organism evidence="12 13">
    <name type="scientific">Corallococcus praedator</name>
    <dbReference type="NCBI Taxonomy" id="2316724"/>
    <lineage>
        <taxon>Bacteria</taxon>
        <taxon>Pseudomonadati</taxon>
        <taxon>Myxococcota</taxon>
        <taxon>Myxococcia</taxon>
        <taxon>Myxococcales</taxon>
        <taxon>Cystobacterineae</taxon>
        <taxon>Myxococcaceae</taxon>
        <taxon>Corallococcus</taxon>
    </lineage>
</organism>
<dbReference type="SUPFAM" id="SSF56719">
    <property type="entry name" value="Type II DNA topoisomerase"/>
    <property type="match status" value="1"/>
</dbReference>
<dbReference type="PANTHER" id="PTHR43493:SF5">
    <property type="entry name" value="DNA GYRASE SUBUNIT A, CHLOROPLASTIC_MITOCHONDRIAL"/>
    <property type="match status" value="1"/>
</dbReference>
<dbReference type="Gene3D" id="3.30.1360.40">
    <property type="match status" value="1"/>
</dbReference>
<evidence type="ECO:0000256" key="3">
    <source>
        <dbReference type="ARBA" id="ARBA00022741"/>
    </source>
</evidence>
<dbReference type="InterPro" id="IPR050220">
    <property type="entry name" value="Type_II_DNA_Topoisomerases"/>
</dbReference>
<feature type="compositionally biased region" description="Acidic residues" evidence="10">
    <location>
        <begin position="898"/>
        <end position="907"/>
    </location>
</feature>
<evidence type="ECO:0000256" key="7">
    <source>
        <dbReference type="ARBA" id="ARBA00023235"/>
    </source>
</evidence>
<feature type="short sequence motif" description="GyrA-box" evidence="8">
    <location>
        <begin position="591"/>
        <end position="597"/>
    </location>
</feature>
<evidence type="ECO:0000256" key="5">
    <source>
        <dbReference type="ARBA" id="ARBA00023029"/>
    </source>
</evidence>
<feature type="compositionally biased region" description="Acidic residues" evidence="10">
    <location>
        <begin position="952"/>
        <end position="961"/>
    </location>
</feature>
<reference evidence="12 13" key="1">
    <citation type="submission" date="2018-09" db="EMBL/GenBank/DDBJ databases">
        <authorList>
            <person name="Livingstone P.G."/>
            <person name="Whitworth D.E."/>
        </authorList>
    </citation>
    <scope>NUCLEOTIDE SEQUENCE [LARGE SCALE GENOMIC DNA]</scope>
    <source>
        <strain evidence="12 13">CA031B</strain>
    </source>
</reference>
<name>A0ABX9QC14_9BACT</name>
<comment type="caution">
    <text evidence="12">The sequence shown here is derived from an EMBL/GenBank/DDBJ whole genome shotgun (WGS) entry which is preliminary data.</text>
</comment>
<keyword evidence="6 8" id="KW-0238">DNA-binding</keyword>
<dbReference type="InterPro" id="IPR035516">
    <property type="entry name" value="Gyrase/topoIV_suA_C"/>
</dbReference>
<dbReference type="SUPFAM" id="SSF101904">
    <property type="entry name" value="GyrA/ParC C-terminal domain-like"/>
    <property type="match status" value="1"/>
</dbReference>
<dbReference type="RefSeq" id="WP_120585255.1">
    <property type="nucleotide sequence ID" value="NZ_RAWI01000231.1"/>
</dbReference>
<dbReference type="SMART" id="SM00434">
    <property type="entry name" value="TOP4c"/>
    <property type="match status" value="1"/>
</dbReference>
<evidence type="ECO:0000256" key="2">
    <source>
        <dbReference type="ARBA" id="ARBA00008263"/>
    </source>
</evidence>
<comment type="subunit">
    <text evidence="8">Heterotetramer, composed of two GyrA and two GyrB chains. In the heterotetramer, GyrA contains the active site tyrosine that forms a transient covalent intermediate with DNA, while GyrB binds cofactors and catalyzes ATP hydrolysis.</text>
</comment>
<evidence type="ECO:0000256" key="8">
    <source>
        <dbReference type="HAMAP-Rule" id="MF_01897"/>
    </source>
</evidence>
<feature type="region of interest" description="Disordered" evidence="10">
    <location>
        <begin position="1"/>
        <end position="24"/>
    </location>
</feature>
<keyword evidence="13" id="KW-1185">Reference proteome</keyword>
<evidence type="ECO:0000259" key="11">
    <source>
        <dbReference type="PROSITE" id="PS52040"/>
    </source>
</evidence>
<feature type="region of interest" description="Disordered" evidence="10">
    <location>
        <begin position="773"/>
        <end position="792"/>
    </location>
</feature>
<evidence type="ECO:0000256" key="4">
    <source>
        <dbReference type="ARBA" id="ARBA00022840"/>
    </source>
</evidence>
<dbReference type="InterPro" id="IPR013758">
    <property type="entry name" value="Topo_IIA_A/C_ab"/>
</dbReference>
<dbReference type="HAMAP" id="MF_01897">
    <property type="entry name" value="GyrA"/>
    <property type="match status" value="1"/>
</dbReference>
<comment type="similarity">
    <text evidence="2 8">Belongs to the type II topoisomerase GyrA/ParC subunit family.</text>
</comment>
<feature type="compositionally biased region" description="Low complexity" evidence="10">
    <location>
        <begin position="774"/>
        <end position="792"/>
    </location>
</feature>
<dbReference type="EC" id="5.6.2.2" evidence="8"/>
<dbReference type="InterPro" id="IPR005743">
    <property type="entry name" value="GyrA"/>
</dbReference>
<feature type="active site" description="O-(5'-phospho-DNA)-tyrosine intermediate" evidence="8 9">
    <location>
        <position position="138"/>
    </location>
</feature>
<dbReference type="PANTHER" id="PTHR43493">
    <property type="entry name" value="DNA GYRASE/TOPOISOMERASE SUBUNIT A"/>
    <property type="match status" value="1"/>
</dbReference>
<dbReference type="Pfam" id="PF03989">
    <property type="entry name" value="DNA_gyraseA_C"/>
    <property type="match status" value="6"/>
</dbReference>
<dbReference type="Proteomes" id="UP000278907">
    <property type="component" value="Unassembled WGS sequence"/>
</dbReference>
<sequence>MADDTTDTPATPSAPPPSSGAGELIPINIEDEMRRSYLDYSMSVIIGRALPDVRDGLKPVHRRVLFAMNDLGNLHNRAYKKSARVVGDVIGKYHPHGDSSVYDAMVRLAQEWSLRYLLVDGQGNFGSVDGDSPAAMRYTEVRMERLAEDLLSDIDKETVEFGPNYDDSLEEPLVLPAKFPNLIVNGSSGIAVGMTTNIPPHNMTEVVSGTLHLIENPDCTVRDLMEFIKGPDFPTAAIITGREGIMRAYETGRGSIPIRARTEIETNKKGDREAIIVTEIPYQVNKARLIEKIAELVREKKLEGISDIRDESDRQGMRIVIELKRDAISQVVLNNLFSMTQLETTFGAVMLAIDGGQPRTLNLKEMLDRFIAHRRDVVTRRTRFELRKALARMHIVEGLLVAQDLIDLVVSLIRASRDPDEARWGLMNILSPELYTREHFKDLQRIDYAQAKAQMELLVSRARNEEPSYGGLAHKYEGAGFSEGQAQNILEMRLQRLTGLQREELFRELIELARDIIRLQDILANESSLLSVIKAELMEIRERYGDKRRTEISGAVDEFTNEDLIAEETMVVTLSHTGYVKRSPLSEYRAQKRGGRGKTGAGTKEDDFVTKVFVASTHAYLMPITTKGKLYSLKVYQIPQGSRTSRGKAIVNLVQFGEGERLAQVLVTRDFPENRYVFFVTKKGVVKRTDLSAFESVRASGIIALGIDEGDELVGVMITDGTKDVLLSTATGMSIRFPESDVRSMGRQAYGVKGITLEEGDEVVGADLVEPEAKAPAPAEGEPVPEGEQAPAVATDSAILTVTENGYGKRTQGAEYRQQGRGGKGIIDIKTTERNGRVVGVVQVKDSDEVMIVTNGGMLIRMKVKEISVIGRNTQGVRLIALENGEEKVMAISKLPEGEESEEETEGGDATAPVDAAAGGSTDAAPVEASSDSDATPFDDAADASGSADSAGSEDEPGSEG</sequence>
<dbReference type="Pfam" id="PF00521">
    <property type="entry name" value="DNA_topoisoIV"/>
    <property type="match status" value="1"/>
</dbReference>
<evidence type="ECO:0000313" key="13">
    <source>
        <dbReference type="Proteomes" id="UP000278907"/>
    </source>
</evidence>
<comment type="function">
    <text evidence="8">A type II topoisomerase that negatively supercoils closed circular double-stranded (ds) DNA in an ATP-dependent manner to modulate DNA topology and maintain chromosomes in an underwound state. Negative supercoiling favors strand separation, and DNA replication, transcription, recombination and repair, all of which involve strand separation. Also able to catalyze the interconversion of other topological isomers of dsDNA rings, including catenanes and knotted rings. Type II topoisomerases break and join 2 DNA strands simultaneously in an ATP-dependent manner.</text>
</comment>
<dbReference type="NCBIfam" id="NF004044">
    <property type="entry name" value="PRK05561.1"/>
    <property type="match status" value="1"/>
</dbReference>
<keyword evidence="3 8" id="KW-0547">Nucleotide-binding</keyword>
<feature type="domain" description="Topo IIA-type catalytic" evidence="11">
    <location>
        <begin position="50"/>
        <end position="564"/>
    </location>
</feature>
<dbReference type="InterPro" id="IPR002205">
    <property type="entry name" value="Topo_IIA_dom_A"/>
</dbReference>
<dbReference type="CDD" id="cd00187">
    <property type="entry name" value="TOP4c"/>
    <property type="match status" value="1"/>
</dbReference>
<evidence type="ECO:0000256" key="9">
    <source>
        <dbReference type="PROSITE-ProRule" id="PRU01384"/>
    </source>
</evidence>
<dbReference type="InterPro" id="IPR013760">
    <property type="entry name" value="Topo_IIA-like_dom_sf"/>
</dbReference>
<evidence type="ECO:0000313" key="12">
    <source>
        <dbReference type="EMBL" id="RKI00889.1"/>
    </source>
</evidence>
<dbReference type="PROSITE" id="PS52040">
    <property type="entry name" value="TOPO_IIA"/>
    <property type="match status" value="1"/>
</dbReference>
<keyword evidence="7 8" id="KW-0413">Isomerase</keyword>
<dbReference type="EMBL" id="RAWI01000231">
    <property type="protein sequence ID" value="RKI00889.1"/>
    <property type="molecule type" value="Genomic_DNA"/>
</dbReference>
<comment type="subcellular location">
    <subcellularLocation>
        <location evidence="8">Cytoplasm</location>
    </subcellularLocation>
</comment>
<keyword evidence="8" id="KW-0963">Cytoplasm</keyword>